<dbReference type="Proteomes" id="UP000789366">
    <property type="component" value="Unassembled WGS sequence"/>
</dbReference>
<gene>
    <name evidence="1" type="ORF">SPELUC_LOCUS16863</name>
</gene>
<comment type="caution">
    <text evidence="1">The sequence shown here is derived from an EMBL/GenBank/DDBJ whole genome shotgun (WGS) entry which is preliminary data.</text>
</comment>
<dbReference type="EMBL" id="CAJVPW010065142">
    <property type="protein sequence ID" value="CAG8786728.1"/>
    <property type="molecule type" value="Genomic_DNA"/>
</dbReference>
<sequence length="47" mass="5671">LRRSQSTRYFSIENDLGRFLMQSIMRLITTINSDDILFDILRHFHAK</sequence>
<keyword evidence="2" id="KW-1185">Reference proteome</keyword>
<proteinExistence type="predicted"/>
<reference evidence="1" key="1">
    <citation type="submission" date="2021-06" db="EMBL/GenBank/DDBJ databases">
        <authorList>
            <person name="Kallberg Y."/>
            <person name="Tangrot J."/>
            <person name="Rosling A."/>
        </authorList>
    </citation>
    <scope>NUCLEOTIDE SEQUENCE</scope>
    <source>
        <strain evidence="1">28 12/20/2015</strain>
    </source>
</reference>
<organism evidence="1 2">
    <name type="scientific">Cetraspora pellucida</name>
    <dbReference type="NCBI Taxonomy" id="1433469"/>
    <lineage>
        <taxon>Eukaryota</taxon>
        <taxon>Fungi</taxon>
        <taxon>Fungi incertae sedis</taxon>
        <taxon>Mucoromycota</taxon>
        <taxon>Glomeromycotina</taxon>
        <taxon>Glomeromycetes</taxon>
        <taxon>Diversisporales</taxon>
        <taxon>Gigasporaceae</taxon>
        <taxon>Cetraspora</taxon>
    </lineage>
</organism>
<name>A0ACA9RBX4_9GLOM</name>
<feature type="non-terminal residue" evidence="1">
    <location>
        <position position="1"/>
    </location>
</feature>
<evidence type="ECO:0000313" key="2">
    <source>
        <dbReference type="Proteomes" id="UP000789366"/>
    </source>
</evidence>
<evidence type="ECO:0000313" key="1">
    <source>
        <dbReference type="EMBL" id="CAG8786728.1"/>
    </source>
</evidence>
<protein>
    <submittedName>
        <fullName evidence="1">16358_t:CDS:1</fullName>
    </submittedName>
</protein>
<accession>A0ACA9RBX4</accession>